<evidence type="ECO:0008006" key="3">
    <source>
        <dbReference type="Google" id="ProtNLM"/>
    </source>
</evidence>
<dbReference type="EMBL" id="JACVVK020000097">
    <property type="protein sequence ID" value="KAK7493040.1"/>
    <property type="molecule type" value="Genomic_DNA"/>
</dbReference>
<dbReference type="Proteomes" id="UP001519460">
    <property type="component" value="Unassembled WGS sequence"/>
</dbReference>
<keyword evidence="2" id="KW-1185">Reference proteome</keyword>
<dbReference type="AlphaFoldDB" id="A0ABD0L0R7"/>
<protein>
    <recommendedName>
        <fullName evidence="3">Secreted protein</fullName>
    </recommendedName>
</protein>
<comment type="caution">
    <text evidence="1">The sequence shown here is derived from an EMBL/GenBank/DDBJ whole genome shotgun (WGS) entry which is preliminary data.</text>
</comment>
<evidence type="ECO:0000313" key="2">
    <source>
        <dbReference type="Proteomes" id="UP001519460"/>
    </source>
</evidence>
<organism evidence="1 2">
    <name type="scientific">Batillaria attramentaria</name>
    <dbReference type="NCBI Taxonomy" id="370345"/>
    <lineage>
        <taxon>Eukaryota</taxon>
        <taxon>Metazoa</taxon>
        <taxon>Spiralia</taxon>
        <taxon>Lophotrochozoa</taxon>
        <taxon>Mollusca</taxon>
        <taxon>Gastropoda</taxon>
        <taxon>Caenogastropoda</taxon>
        <taxon>Sorbeoconcha</taxon>
        <taxon>Cerithioidea</taxon>
        <taxon>Batillariidae</taxon>
        <taxon>Batillaria</taxon>
    </lineage>
</organism>
<gene>
    <name evidence="1" type="ORF">BaRGS_00015770</name>
</gene>
<proteinExistence type="predicted"/>
<reference evidence="1 2" key="1">
    <citation type="journal article" date="2023" name="Sci. Data">
        <title>Genome assembly of the Korean intertidal mud-creeper Batillaria attramentaria.</title>
        <authorList>
            <person name="Patra A.K."/>
            <person name="Ho P.T."/>
            <person name="Jun S."/>
            <person name="Lee S.J."/>
            <person name="Kim Y."/>
            <person name="Won Y.J."/>
        </authorList>
    </citation>
    <scope>NUCLEOTIDE SEQUENCE [LARGE SCALE GENOMIC DNA]</scope>
    <source>
        <strain evidence="1">Wonlab-2016</strain>
    </source>
</reference>
<sequence length="71" mass="7921">MGIPSSLRASFITLTLGLPRLDDHCPLATALSHEAPTPSVKDWPLRSVRNVVLMCPRDERWSSLPRETSHT</sequence>
<accession>A0ABD0L0R7</accession>
<evidence type="ECO:0000313" key="1">
    <source>
        <dbReference type="EMBL" id="KAK7493040.1"/>
    </source>
</evidence>
<name>A0ABD0L0R7_9CAEN</name>